<dbReference type="EMBL" id="JXXK01000001">
    <property type="protein sequence ID" value="KJF41382.1"/>
    <property type="molecule type" value="Genomic_DNA"/>
</dbReference>
<feature type="transmembrane region" description="Helical" evidence="1">
    <location>
        <begin position="103"/>
        <end position="125"/>
    </location>
</feature>
<dbReference type="PROSITE" id="PS51257">
    <property type="entry name" value="PROKAR_LIPOPROTEIN"/>
    <property type="match status" value="1"/>
</dbReference>
<reference evidence="4 7" key="2">
    <citation type="journal article" date="2019" name="Nat. Med.">
        <title>A library of human gut bacterial isolates paired with longitudinal multiomics data enables mechanistic microbiome research.</title>
        <authorList>
            <person name="Poyet M."/>
            <person name="Groussin M."/>
            <person name="Gibbons S.M."/>
            <person name="Avila-Pacheco J."/>
            <person name="Jiang X."/>
            <person name="Kearney S.M."/>
            <person name="Perrotta A.R."/>
            <person name="Berdy B."/>
            <person name="Zhao S."/>
            <person name="Lieberman T.D."/>
            <person name="Swanson P.K."/>
            <person name="Smith M."/>
            <person name="Roesemann S."/>
            <person name="Alexander J.E."/>
            <person name="Rich S.A."/>
            <person name="Livny J."/>
            <person name="Vlamakis H."/>
            <person name="Clish C."/>
            <person name="Bullock K."/>
            <person name="Deik A."/>
            <person name="Scott J."/>
            <person name="Pierce K.A."/>
            <person name="Xavier R.J."/>
            <person name="Alm E.J."/>
        </authorList>
    </citation>
    <scope>NUCLEOTIDE SEQUENCE [LARGE SCALE GENOMIC DNA]</scope>
    <source>
        <strain evidence="4 7">BIOML-A4</strain>
    </source>
</reference>
<dbReference type="Pfam" id="PF06686">
    <property type="entry name" value="SpoIIIAC"/>
    <property type="match status" value="2"/>
</dbReference>
<dbReference type="EMBL" id="WMZU01000001">
    <property type="protein sequence ID" value="MTS25988.1"/>
    <property type="molecule type" value="Genomic_DNA"/>
</dbReference>
<reference evidence="3 6" key="3">
    <citation type="submission" date="2019-08" db="EMBL/GenBank/DDBJ databases">
        <title>In-depth cultivation of the pig gut microbiome towards novel bacterial diversity and tailored functional studies.</title>
        <authorList>
            <person name="Wylensek D."/>
            <person name="Hitch T.C.A."/>
            <person name="Clavel T."/>
        </authorList>
    </citation>
    <scope>NUCLEOTIDE SEQUENCE [LARGE SCALE GENOMIC DNA]</scope>
    <source>
        <strain evidence="3 6">WCA3-601-WT-6J</strain>
    </source>
</reference>
<evidence type="ECO:0000313" key="2">
    <source>
        <dbReference type="EMBL" id="KJF41382.1"/>
    </source>
</evidence>
<dbReference type="AlphaFoldDB" id="A0A0D8J3A3"/>
<proteinExistence type="predicted"/>
<dbReference type="Proteomes" id="UP000431913">
    <property type="component" value="Unassembled WGS sequence"/>
</dbReference>
<comment type="caution">
    <text evidence="2">The sequence shown here is derived from an EMBL/GenBank/DDBJ whole genome shotgun (WGS) entry which is preliminary data.</text>
</comment>
<evidence type="ECO:0000313" key="6">
    <source>
        <dbReference type="Proteomes" id="UP000431913"/>
    </source>
</evidence>
<reference evidence="2" key="1">
    <citation type="submission" date="2015-02" db="EMBL/GenBank/DDBJ databases">
        <title>A novel member of the family Ruminococcaceae isolated from human feces.</title>
        <authorList>
            <person name="Shkoporov A.N."/>
            <person name="Chaplin A.V."/>
            <person name="Motuzova O.V."/>
            <person name="Kafarskaia L.I."/>
            <person name="Khokhlova E.V."/>
            <person name="Efimov B.A."/>
        </authorList>
    </citation>
    <scope>NUCLEOTIDE SEQUENCE [LARGE SCALE GENOMIC DNA]</scope>
    <source>
        <strain evidence="2">585-1</strain>
    </source>
</reference>
<evidence type="ECO:0008006" key="8">
    <source>
        <dbReference type="Google" id="ProtNLM"/>
    </source>
</evidence>
<keyword evidence="1" id="KW-0472">Membrane</keyword>
<accession>A0A0D8J3A3</accession>
<keyword evidence="1" id="KW-0812">Transmembrane</keyword>
<feature type="transmembrane region" description="Helical" evidence="1">
    <location>
        <begin position="31"/>
        <end position="54"/>
    </location>
</feature>
<protein>
    <recommendedName>
        <fullName evidence="8">Stage III sporulation protein AD</fullName>
    </recommendedName>
</protein>
<dbReference type="InterPro" id="IPR025664">
    <property type="entry name" value="Spore_III_AC/AD"/>
</dbReference>
<gene>
    <name evidence="3" type="ORF">FYJ76_02785</name>
    <name evidence="4" type="ORF">GMD59_01650</name>
    <name evidence="2" type="ORF">TQ39_00740</name>
</gene>
<dbReference type="Proteomes" id="UP000472755">
    <property type="component" value="Unassembled WGS sequence"/>
</dbReference>
<evidence type="ECO:0000313" key="3">
    <source>
        <dbReference type="EMBL" id="MST90869.1"/>
    </source>
</evidence>
<dbReference type="Proteomes" id="UP000032483">
    <property type="component" value="Unassembled WGS sequence"/>
</dbReference>
<evidence type="ECO:0000313" key="7">
    <source>
        <dbReference type="Proteomes" id="UP000472755"/>
    </source>
</evidence>
<evidence type="ECO:0000313" key="4">
    <source>
        <dbReference type="EMBL" id="MTS25988.1"/>
    </source>
</evidence>
<name>A0A0D8J3A3_9FIRM</name>
<organism evidence="2 5">
    <name type="scientific">Ruthenibacterium lactatiformans</name>
    <dbReference type="NCBI Taxonomy" id="1550024"/>
    <lineage>
        <taxon>Bacteria</taxon>
        <taxon>Bacillati</taxon>
        <taxon>Bacillota</taxon>
        <taxon>Clostridia</taxon>
        <taxon>Eubacteriales</taxon>
        <taxon>Oscillospiraceae</taxon>
        <taxon>Ruthenibacterium</taxon>
    </lineage>
</organism>
<evidence type="ECO:0000256" key="1">
    <source>
        <dbReference type="SAM" id="Phobius"/>
    </source>
</evidence>
<keyword evidence="5" id="KW-1185">Reference proteome</keyword>
<sequence length="126" mass="13470">MDIFKVLGFCLCALVLLSVLRQYNPGYAVLAALACCMVLLWFVMQALGPVLSFVETLSQFSGFEHLGTVFKAVAIALMAQSVQDLCMEAGQTALAGRVELAGKVAVLLAAMPLFTVLTDTLLALLR</sequence>
<dbReference type="RefSeq" id="WP_009325731.1">
    <property type="nucleotide sequence ID" value="NZ_CAUEXJ010000011.1"/>
</dbReference>
<dbReference type="EMBL" id="VUNJ01000002">
    <property type="protein sequence ID" value="MST90869.1"/>
    <property type="molecule type" value="Genomic_DNA"/>
</dbReference>
<keyword evidence="1" id="KW-1133">Transmembrane helix</keyword>
<evidence type="ECO:0000313" key="5">
    <source>
        <dbReference type="Proteomes" id="UP000032483"/>
    </source>
</evidence>
<dbReference type="GeneID" id="42855163"/>